<proteinExistence type="predicted"/>
<comment type="caution">
    <text evidence="1">The sequence shown here is derived from an EMBL/GenBank/DDBJ whole genome shotgun (WGS) entry which is preliminary data.</text>
</comment>
<organism evidence="1 2">
    <name type="scientific">Candidatus Desulfacyla euxinica</name>
    <dbReference type="NCBI Taxonomy" id="2841693"/>
    <lineage>
        <taxon>Bacteria</taxon>
        <taxon>Deltaproteobacteria</taxon>
        <taxon>Candidatus Desulfacyla</taxon>
    </lineage>
</organism>
<protein>
    <recommendedName>
        <fullName evidence="3">4Fe-4S Wbl-type domain-containing protein</fullName>
    </recommendedName>
</protein>
<evidence type="ECO:0000313" key="2">
    <source>
        <dbReference type="Proteomes" id="UP000650524"/>
    </source>
</evidence>
<name>A0A8J6N2L0_9DELT</name>
<accession>A0A8J6N2L0</accession>
<sequence>MTTPKKDCFGILESVFPMGKEGFREIVPTCFECPEKKACLQVALKTEEGFRLRSEILDRSPANGFAGKLRRWSEKKKLSQLNKLHRGEKK</sequence>
<dbReference type="Proteomes" id="UP000650524">
    <property type="component" value="Unassembled WGS sequence"/>
</dbReference>
<dbReference type="EMBL" id="JACNJD010000377">
    <property type="protein sequence ID" value="MBC8179353.1"/>
    <property type="molecule type" value="Genomic_DNA"/>
</dbReference>
<dbReference type="AlphaFoldDB" id="A0A8J6N2L0"/>
<reference evidence="1 2" key="1">
    <citation type="submission" date="2020-08" db="EMBL/GenBank/DDBJ databases">
        <title>Bridging the membrane lipid divide: bacteria of the FCB group superphylum have the potential to synthesize archaeal ether lipids.</title>
        <authorList>
            <person name="Villanueva L."/>
            <person name="Von Meijenfeldt F.A.B."/>
            <person name="Westbye A.B."/>
            <person name="Yadav S."/>
            <person name="Hopmans E.C."/>
            <person name="Dutilh B.E."/>
            <person name="Sinninghe Damste J.S."/>
        </authorList>
    </citation>
    <scope>NUCLEOTIDE SEQUENCE [LARGE SCALE GENOMIC DNA]</scope>
    <source>
        <strain evidence="1">NIOZ-UU27</strain>
    </source>
</reference>
<gene>
    <name evidence="1" type="ORF">H8E19_18265</name>
</gene>
<evidence type="ECO:0008006" key="3">
    <source>
        <dbReference type="Google" id="ProtNLM"/>
    </source>
</evidence>
<evidence type="ECO:0000313" key="1">
    <source>
        <dbReference type="EMBL" id="MBC8179353.1"/>
    </source>
</evidence>